<comment type="catalytic activity">
    <reaction evidence="6">
        <text>a thymidine in DNA + NAD(+) = an N-(ADP-alpha-D-ribosyl)-thymidine in DNA + nicotinamide + H(+)</text>
        <dbReference type="Rhea" id="RHEA:71651"/>
        <dbReference type="Rhea" id="RHEA-COMP:13556"/>
        <dbReference type="Rhea" id="RHEA-COMP:18051"/>
        <dbReference type="ChEBI" id="CHEBI:15378"/>
        <dbReference type="ChEBI" id="CHEBI:17154"/>
        <dbReference type="ChEBI" id="CHEBI:57540"/>
        <dbReference type="ChEBI" id="CHEBI:137386"/>
        <dbReference type="ChEBI" id="CHEBI:191199"/>
    </reaction>
</comment>
<dbReference type="Pfam" id="PF14487">
    <property type="entry name" value="DarT"/>
    <property type="match status" value="1"/>
</dbReference>
<keyword evidence="2 6" id="KW-0328">Glycosyltransferase</keyword>
<keyword evidence="4 6" id="KW-0548">Nucleotidyltransferase</keyword>
<evidence type="ECO:0000256" key="5">
    <source>
        <dbReference type="ARBA" id="ARBA00023125"/>
    </source>
</evidence>
<evidence type="ECO:0000313" key="9">
    <source>
        <dbReference type="Proteomes" id="UP000004664"/>
    </source>
</evidence>
<dbReference type="OrthoDB" id="9813972at2"/>
<evidence type="ECO:0000256" key="2">
    <source>
        <dbReference type="ARBA" id="ARBA00022676"/>
    </source>
</evidence>
<accession>G3IXH0</accession>
<dbReference type="InterPro" id="IPR029494">
    <property type="entry name" value="DarT"/>
</dbReference>
<dbReference type="GO" id="GO:0003677">
    <property type="term" value="F:DNA binding"/>
    <property type="evidence" value="ECO:0007669"/>
    <property type="project" value="UniProtKB-UniRule"/>
</dbReference>
<keyword evidence="5 6" id="KW-0238">DNA-binding</keyword>
<evidence type="ECO:0000256" key="1">
    <source>
        <dbReference type="ARBA" id="ARBA00022649"/>
    </source>
</evidence>
<evidence type="ECO:0000256" key="4">
    <source>
        <dbReference type="ARBA" id="ARBA00022695"/>
    </source>
</evidence>
<proteinExistence type="inferred from homology"/>
<dbReference type="GO" id="GO:0016757">
    <property type="term" value="F:glycosyltransferase activity"/>
    <property type="evidence" value="ECO:0007669"/>
    <property type="project" value="UniProtKB-UniRule"/>
</dbReference>
<keyword evidence="1 6" id="KW-1277">Toxin-antitoxin system</keyword>
<gene>
    <name evidence="8" type="ORF">Mettu_2229</name>
</gene>
<dbReference type="AlphaFoldDB" id="G3IXH0"/>
<evidence type="ECO:0000313" key="8">
    <source>
        <dbReference type="EMBL" id="EGW23379.1"/>
    </source>
</evidence>
<reference evidence="8 9" key="1">
    <citation type="submission" date="2011-06" db="EMBL/GenBank/DDBJ databases">
        <title>Genomic sequence of Methylobacter tundripaludum SV96.</title>
        <authorList>
            <consortium name="US DOE Joint Genome Institute"/>
            <person name="Lucas S."/>
            <person name="Han J."/>
            <person name="Lapidus A."/>
            <person name="Cheng J.-F."/>
            <person name="Goodwin L."/>
            <person name="Pitluck S."/>
            <person name="Held B."/>
            <person name="Detter J.C."/>
            <person name="Han C."/>
            <person name="Tapia R."/>
            <person name="Land M."/>
            <person name="Hauser L."/>
            <person name="Kyrpides N."/>
            <person name="Ivanova N."/>
            <person name="Ovchinnikova G."/>
            <person name="Pagani I."/>
            <person name="Klotz M.G."/>
            <person name="Dispirito A.A."/>
            <person name="Murrell J.C."/>
            <person name="Dunfield P."/>
            <person name="Kalyuzhnaya M.G."/>
            <person name="Svenning M."/>
            <person name="Trotsenko Y.A."/>
            <person name="Stein L.Y."/>
            <person name="Woyke T."/>
        </authorList>
    </citation>
    <scope>NUCLEOTIDE SEQUENCE [LARGE SCALE GENOMIC DNA]</scope>
    <source>
        <strain evidence="9">ATCC BAA-1195 / DSM 17260 / SV96</strain>
    </source>
</reference>
<dbReference type="HOGENOM" id="CLU_113641_0_0_6"/>
<dbReference type="EMBL" id="JH109152">
    <property type="protein sequence ID" value="EGW23379.1"/>
    <property type="molecule type" value="Genomic_DNA"/>
</dbReference>
<protein>
    <recommendedName>
        <fullName evidence="7">DarT domain-containing protein</fullName>
    </recommendedName>
</protein>
<evidence type="ECO:0000256" key="6">
    <source>
        <dbReference type="PROSITE-ProRule" id="PRU01362"/>
    </source>
</evidence>
<evidence type="ECO:0000259" key="7">
    <source>
        <dbReference type="PROSITE" id="PS52018"/>
    </source>
</evidence>
<feature type="binding site" evidence="6">
    <location>
        <position position="54"/>
    </location>
    <ligand>
        <name>NAD(+)</name>
        <dbReference type="ChEBI" id="CHEBI:57540"/>
    </ligand>
</feature>
<name>G3IXH0_METTV</name>
<comment type="caution">
    <text evidence="6">Lacks conserved residue(s) required for the propagation of feature annotation.</text>
</comment>
<feature type="binding site" evidence="6">
    <location>
        <begin position="15"/>
        <end position="17"/>
    </location>
    <ligand>
        <name>NAD(+)</name>
        <dbReference type="ChEBI" id="CHEBI:57540"/>
    </ligand>
</feature>
<feature type="active site" evidence="6">
    <location>
        <position position="167"/>
    </location>
</feature>
<dbReference type="Proteomes" id="UP000004664">
    <property type="component" value="Unassembled WGS sequence"/>
</dbReference>
<comment type="similarity">
    <text evidence="6">Belongs to the DarT ADP-ribosyltransferase family.</text>
</comment>
<dbReference type="GO" id="GO:0016779">
    <property type="term" value="F:nucleotidyltransferase activity"/>
    <property type="evidence" value="ECO:0007669"/>
    <property type="project" value="UniProtKB-UniRule"/>
</dbReference>
<dbReference type="PROSITE" id="PS52018">
    <property type="entry name" value="DART"/>
    <property type="match status" value="1"/>
</dbReference>
<feature type="active site" description="Proton acceptor" evidence="6">
    <location>
        <position position="54"/>
    </location>
</feature>
<dbReference type="eggNOG" id="COG4948">
    <property type="taxonomic scope" value="Bacteria"/>
</dbReference>
<feature type="domain" description="DarT" evidence="7">
    <location>
        <begin position="11"/>
        <end position="214"/>
    </location>
</feature>
<sequence length="214" mass="25238">MIYKNLNAEKALIWRIVHRDNLSWILDNGLHCANSKTLSPNYINIGNSDLIDKRRHRVVPIAPSGTLADYVPFYFTPFSVMMLNIHSGRGGVPRRRNEEIVILVSNLHHVHSIGLPFLFTNAHAYPNWTNYYSNLAQLYNIDWDILQRRDFKRDPDDLRKMERYQAEALIFKHLPINGILGIVCYTEQLKHDIEQQVQDRNLMLEVYARTKWYF</sequence>
<organism evidence="8 9">
    <name type="scientific">Methylobacter tundripaludum (strain ATCC BAA-1195 / DSM 17260 / SV96)</name>
    <dbReference type="NCBI Taxonomy" id="697282"/>
    <lineage>
        <taxon>Bacteria</taxon>
        <taxon>Pseudomonadati</taxon>
        <taxon>Pseudomonadota</taxon>
        <taxon>Gammaproteobacteria</taxon>
        <taxon>Methylococcales</taxon>
        <taxon>Methylococcaceae</taxon>
        <taxon>Methylobacter</taxon>
    </lineage>
</organism>
<dbReference type="RefSeq" id="WP_006891561.1">
    <property type="nucleotide sequence ID" value="NZ_JH109152.1"/>
</dbReference>
<keyword evidence="3 6" id="KW-0808">Transferase</keyword>
<evidence type="ECO:0000256" key="3">
    <source>
        <dbReference type="ARBA" id="ARBA00022679"/>
    </source>
</evidence>
<keyword evidence="9" id="KW-1185">Reference proteome</keyword>
<dbReference type="STRING" id="697282.Mettu_2229"/>